<dbReference type="InterPro" id="IPR032782">
    <property type="entry name" value="KhpB_N"/>
</dbReference>
<dbReference type="InterPro" id="IPR001374">
    <property type="entry name" value="R3H_dom"/>
</dbReference>
<dbReference type="GO" id="GO:0008360">
    <property type="term" value="P:regulation of cell shape"/>
    <property type="evidence" value="ECO:0007669"/>
    <property type="project" value="UniProtKB-KW"/>
</dbReference>
<dbReference type="Pfam" id="PF01424">
    <property type="entry name" value="R3H"/>
    <property type="match status" value="1"/>
</dbReference>
<dbReference type="EMBL" id="FMXO01000009">
    <property type="protein sequence ID" value="SDB37370.1"/>
    <property type="molecule type" value="Genomic_DNA"/>
</dbReference>
<dbReference type="PANTHER" id="PTHR35800">
    <property type="entry name" value="PROTEIN JAG"/>
    <property type="match status" value="1"/>
</dbReference>
<keyword evidence="5 6" id="KW-0961">Cell wall biogenesis/degradation</keyword>
<dbReference type="InterPro" id="IPR038008">
    <property type="entry name" value="Jag_KH"/>
</dbReference>
<feature type="region of interest" description="Jag_N domain" evidence="6">
    <location>
        <begin position="27"/>
        <end position="77"/>
    </location>
</feature>
<keyword evidence="1 6" id="KW-0963">Cytoplasm</keyword>
<evidence type="ECO:0000313" key="9">
    <source>
        <dbReference type="EMBL" id="SDB37370.1"/>
    </source>
</evidence>
<reference evidence="9 10" key="1">
    <citation type="submission" date="2016-10" db="EMBL/GenBank/DDBJ databases">
        <authorList>
            <person name="de Groot N.N."/>
        </authorList>
    </citation>
    <scope>NUCLEOTIDE SEQUENCE [LARGE SCALE GENOMIC DNA]</scope>
    <source>
        <strain evidence="9 10">ASO4-2</strain>
    </source>
</reference>
<dbReference type="HAMAP" id="MF_00867">
    <property type="entry name" value="KhpB"/>
    <property type="match status" value="1"/>
</dbReference>
<evidence type="ECO:0000256" key="5">
    <source>
        <dbReference type="ARBA" id="ARBA00023316"/>
    </source>
</evidence>
<dbReference type="InterPro" id="IPR015946">
    <property type="entry name" value="KH_dom-like_a/b"/>
</dbReference>
<feature type="region of interest" description="Disordered" evidence="7">
    <location>
        <begin position="231"/>
        <end position="250"/>
    </location>
</feature>
<evidence type="ECO:0000313" key="10">
    <source>
        <dbReference type="Proteomes" id="UP000198771"/>
    </source>
</evidence>
<dbReference type="InterPro" id="IPR039247">
    <property type="entry name" value="KhpB"/>
</dbReference>
<keyword evidence="4 6" id="KW-0143">Chaperone</keyword>
<evidence type="ECO:0000256" key="2">
    <source>
        <dbReference type="ARBA" id="ARBA00022884"/>
    </source>
</evidence>
<dbReference type="InterPro" id="IPR034079">
    <property type="entry name" value="R3H_KhpB"/>
</dbReference>
<comment type="subunit">
    <text evidence="6">Forms a complex with KhpA.</text>
</comment>
<dbReference type="SMART" id="SM00393">
    <property type="entry name" value="R3H"/>
    <property type="match status" value="1"/>
</dbReference>
<feature type="domain" description="R3H" evidence="8">
    <location>
        <begin position="166"/>
        <end position="232"/>
    </location>
</feature>
<dbReference type="InterPro" id="IPR036867">
    <property type="entry name" value="R3H_dom_sf"/>
</dbReference>
<sequence length="250" mass="27713">MRAPEWTHSGCDAQVKENNYRMNEAKDFQNKSVDEAIEDACTFFSCPREELEISILEGGSSGIFGLVGVRKARIKAQPRIRLGELEAMIRTITERITADIVDNPRVRVEQQSDMIKATIESTGDIEQLLGRDGQVLGALEYVVNRIIARRWPNAVRIMLDAGGFREKQDNELSILAVSLAEKAKSTASPQSTKPLPSYQRRIVHLALQSITDIHTKSKGDGPMKRVLIIPRAPAPQEPMEASAGDQPHAT</sequence>
<dbReference type="STRING" id="617002.SAMN05660653_01790"/>
<dbReference type="InterPro" id="IPR038247">
    <property type="entry name" value="Jag_N_dom_sf"/>
</dbReference>
<dbReference type="CDD" id="cd02644">
    <property type="entry name" value="R3H_jag"/>
    <property type="match status" value="1"/>
</dbReference>
<dbReference type="GO" id="GO:0009252">
    <property type="term" value="P:peptidoglycan biosynthetic process"/>
    <property type="evidence" value="ECO:0007669"/>
    <property type="project" value="UniProtKB-UniRule"/>
</dbReference>
<dbReference type="AlphaFoldDB" id="A0A1G6CX43"/>
<comment type="function">
    <text evidence="6">A probable RNA chaperone. Forms a complex with KhpA which binds to cellular RNA and controls its expression. Plays a role in peptidoglycan (PG) homeostasis and cell length regulation.</text>
</comment>
<keyword evidence="10" id="KW-1185">Reference proteome</keyword>
<dbReference type="SMART" id="SM01245">
    <property type="entry name" value="Jag_N"/>
    <property type="match status" value="1"/>
</dbReference>
<keyword evidence="3 6" id="KW-0133">Cell shape</keyword>
<dbReference type="GO" id="GO:0005737">
    <property type="term" value="C:cytoplasm"/>
    <property type="evidence" value="ECO:0007669"/>
    <property type="project" value="UniProtKB-SubCell"/>
</dbReference>
<comment type="similarity">
    <text evidence="6">Belongs to the KhpB RNA-binding protein family.</text>
</comment>
<name>A0A1G6CX43_9BACT</name>
<evidence type="ECO:0000256" key="6">
    <source>
        <dbReference type="HAMAP-Rule" id="MF_00867"/>
    </source>
</evidence>
<proteinExistence type="inferred from homology"/>
<dbReference type="Gene3D" id="3.30.1370.50">
    <property type="entry name" value="R3H-like domain"/>
    <property type="match status" value="1"/>
</dbReference>
<organism evidence="9 10">
    <name type="scientific">Desulfonatronum thiosulfatophilum</name>
    <dbReference type="NCBI Taxonomy" id="617002"/>
    <lineage>
        <taxon>Bacteria</taxon>
        <taxon>Pseudomonadati</taxon>
        <taxon>Thermodesulfobacteriota</taxon>
        <taxon>Desulfovibrionia</taxon>
        <taxon>Desulfovibrionales</taxon>
        <taxon>Desulfonatronaceae</taxon>
        <taxon>Desulfonatronum</taxon>
    </lineage>
</organism>
<dbReference type="PROSITE" id="PS51061">
    <property type="entry name" value="R3H"/>
    <property type="match status" value="1"/>
</dbReference>
<dbReference type="Gene3D" id="3.30.30.80">
    <property type="entry name" value="probable RNA-binding protein from clostridium symbiosum atcc 14940"/>
    <property type="match status" value="1"/>
</dbReference>
<evidence type="ECO:0000256" key="3">
    <source>
        <dbReference type="ARBA" id="ARBA00022960"/>
    </source>
</evidence>
<evidence type="ECO:0000256" key="7">
    <source>
        <dbReference type="SAM" id="MobiDB-lite"/>
    </source>
</evidence>
<comment type="subcellular location">
    <subcellularLocation>
        <location evidence="6">Cytoplasm</location>
    </subcellularLocation>
</comment>
<protein>
    <recommendedName>
        <fullName evidence="6">RNA-binding protein KhpB</fullName>
    </recommendedName>
    <alternativeName>
        <fullName evidence="6">RNA-binding protein EloR</fullName>
    </alternativeName>
</protein>
<keyword evidence="2 6" id="KW-0694">RNA-binding</keyword>
<accession>A0A1G6CX43</accession>
<gene>
    <name evidence="6" type="primary">khpB</name>
    <name evidence="6" type="synonym">eloR</name>
    <name evidence="9" type="ORF">SAMN05660653_01790</name>
</gene>
<evidence type="ECO:0000259" key="8">
    <source>
        <dbReference type="PROSITE" id="PS51061"/>
    </source>
</evidence>
<dbReference type="GO" id="GO:0071555">
    <property type="term" value="P:cell wall organization"/>
    <property type="evidence" value="ECO:0007669"/>
    <property type="project" value="UniProtKB-KW"/>
</dbReference>
<dbReference type="CDD" id="cd02414">
    <property type="entry name" value="KH-II_Jag"/>
    <property type="match status" value="1"/>
</dbReference>
<evidence type="ECO:0000256" key="4">
    <source>
        <dbReference type="ARBA" id="ARBA00023186"/>
    </source>
</evidence>
<comment type="domain">
    <text evidence="6">Has an N-terminal Jag-N domain and 2 RNA-binding domains (KH and R3H).</text>
</comment>
<evidence type="ECO:0000256" key="1">
    <source>
        <dbReference type="ARBA" id="ARBA00022490"/>
    </source>
</evidence>
<dbReference type="SUPFAM" id="SSF82708">
    <property type="entry name" value="R3H domain"/>
    <property type="match status" value="1"/>
</dbReference>
<dbReference type="GO" id="GO:0003723">
    <property type="term" value="F:RNA binding"/>
    <property type="evidence" value="ECO:0007669"/>
    <property type="project" value="UniProtKB-UniRule"/>
</dbReference>
<dbReference type="Gene3D" id="3.30.300.20">
    <property type="match status" value="1"/>
</dbReference>
<dbReference type="Proteomes" id="UP000198771">
    <property type="component" value="Unassembled WGS sequence"/>
</dbReference>
<dbReference type="Pfam" id="PF14804">
    <property type="entry name" value="Jag_N"/>
    <property type="match status" value="1"/>
</dbReference>
<dbReference type="PANTHER" id="PTHR35800:SF1">
    <property type="entry name" value="RNA-BINDING PROTEIN KHPB"/>
    <property type="match status" value="1"/>
</dbReference>